<reference evidence="1" key="1">
    <citation type="journal article" date="2014" name="Front. Microbiol.">
        <title>High frequency of phylogenetically diverse reductive dehalogenase-homologous genes in deep subseafloor sedimentary metagenomes.</title>
        <authorList>
            <person name="Kawai M."/>
            <person name="Futagami T."/>
            <person name="Toyoda A."/>
            <person name="Takaki Y."/>
            <person name="Nishi S."/>
            <person name="Hori S."/>
            <person name="Arai W."/>
            <person name="Tsubouchi T."/>
            <person name="Morono Y."/>
            <person name="Uchiyama I."/>
            <person name="Ito T."/>
            <person name="Fujiyama A."/>
            <person name="Inagaki F."/>
            <person name="Takami H."/>
        </authorList>
    </citation>
    <scope>NUCLEOTIDE SEQUENCE</scope>
    <source>
        <strain evidence="1">Expedition CK06-06</strain>
    </source>
</reference>
<dbReference type="EMBL" id="BARU01035029">
    <property type="protein sequence ID" value="GAH70349.1"/>
    <property type="molecule type" value="Genomic_DNA"/>
</dbReference>
<feature type="non-terminal residue" evidence="1">
    <location>
        <position position="1"/>
    </location>
</feature>
<proteinExistence type="predicted"/>
<comment type="caution">
    <text evidence="1">The sequence shown here is derived from an EMBL/GenBank/DDBJ whole genome shotgun (WGS) entry which is preliminary data.</text>
</comment>
<sequence length="30" mass="3531">QYSKKHSKIMGKQPFSPLVLIDNRFLPTEK</sequence>
<gene>
    <name evidence="1" type="ORF">S03H2_54891</name>
</gene>
<protein>
    <submittedName>
        <fullName evidence="1">Uncharacterized protein</fullName>
    </submittedName>
</protein>
<name>X1IW59_9ZZZZ</name>
<accession>X1IW59</accession>
<organism evidence="1">
    <name type="scientific">marine sediment metagenome</name>
    <dbReference type="NCBI Taxonomy" id="412755"/>
    <lineage>
        <taxon>unclassified sequences</taxon>
        <taxon>metagenomes</taxon>
        <taxon>ecological metagenomes</taxon>
    </lineage>
</organism>
<evidence type="ECO:0000313" key="1">
    <source>
        <dbReference type="EMBL" id="GAH70349.1"/>
    </source>
</evidence>
<dbReference type="AlphaFoldDB" id="X1IW59"/>